<dbReference type="AlphaFoldDB" id="A0AAD3H2G0"/>
<evidence type="ECO:0000256" key="1">
    <source>
        <dbReference type="ARBA" id="ARBA00022723"/>
    </source>
</evidence>
<reference evidence="6 7" key="1">
    <citation type="journal article" date="2021" name="Sci. Rep.">
        <title>The genome of the diatom Chaetoceros tenuissimus carries an ancient integrated fragment of an extant virus.</title>
        <authorList>
            <person name="Hongo Y."/>
            <person name="Kimura K."/>
            <person name="Takaki Y."/>
            <person name="Yoshida Y."/>
            <person name="Baba S."/>
            <person name="Kobayashi G."/>
            <person name="Nagasaki K."/>
            <person name="Hano T."/>
            <person name="Tomaru Y."/>
        </authorList>
    </citation>
    <scope>NUCLEOTIDE SEQUENCE [LARGE SCALE GENOMIC DNA]</scope>
    <source>
        <strain evidence="6 7">NIES-3715</strain>
    </source>
</reference>
<evidence type="ECO:0000313" key="7">
    <source>
        <dbReference type="Proteomes" id="UP001054902"/>
    </source>
</evidence>
<dbReference type="InterPro" id="IPR002893">
    <property type="entry name" value="Znf_MYND"/>
</dbReference>
<sequence>MTQVNLGKVNFRSEDNKAVFRKEFEEKVESQKRYMDPHLNIYEAFQAATIKWPQLRNVCFGDCPFFDINVYNFPKVFKEMLEKFASPMKISEMKNGKLLQKFYSHPSAGQGFLKTNLQILLNTLLSLYQEMNTCWECNKLDGKALICASCKFAAYCCKECQVKHWNEGKHKDNCKNIGLLWSTYERRKKRVGRAIYKDKRVFAKPIKVNGIEKQCFLRPCEPLDYYLCNINSDTDTDSKSLDIFYENMTKMACGGKHLLFGDDTISSRRRFEQATKM</sequence>
<keyword evidence="3" id="KW-0862">Zinc</keyword>
<protein>
    <recommendedName>
        <fullName evidence="5">MYND-type domain-containing protein</fullName>
    </recommendedName>
</protein>
<evidence type="ECO:0000256" key="4">
    <source>
        <dbReference type="PROSITE-ProRule" id="PRU00134"/>
    </source>
</evidence>
<dbReference type="PROSITE" id="PS50865">
    <property type="entry name" value="ZF_MYND_2"/>
    <property type="match status" value="1"/>
</dbReference>
<evidence type="ECO:0000313" key="6">
    <source>
        <dbReference type="EMBL" id="GFH47851.1"/>
    </source>
</evidence>
<dbReference type="Gene3D" id="6.10.140.2220">
    <property type="match status" value="1"/>
</dbReference>
<evidence type="ECO:0000256" key="3">
    <source>
        <dbReference type="ARBA" id="ARBA00022833"/>
    </source>
</evidence>
<dbReference type="Pfam" id="PF01753">
    <property type="entry name" value="zf-MYND"/>
    <property type="match status" value="1"/>
</dbReference>
<keyword evidence="2 4" id="KW-0863">Zinc-finger</keyword>
<comment type="caution">
    <text evidence="6">The sequence shown here is derived from an EMBL/GenBank/DDBJ whole genome shotgun (WGS) entry which is preliminary data.</text>
</comment>
<evidence type="ECO:0000256" key="2">
    <source>
        <dbReference type="ARBA" id="ARBA00022771"/>
    </source>
</evidence>
<organism evidence="6 7">
    <name type="scientific">Chaetoceros tenuissimus</name>
    <dbReference type="NCBI Taxonomy" id="426638"/>
    <lineage>
        <taxon>Eukaryota</taxon>
        <taxon>Sar</taxon>
        <taxon>Stramenopiles</taxon>
        <taxon>Ochrophyta</taxon>
        <taxon>Bacillariophyta</taxon>
        <taxon>Coscinodiscophyceae</taxon>
        <taxon>Chaetocerotophycidae</taxon>
        <taxon>Chaetocerotales</taxon>
        <taxon>Chaetocerotaceae</taxon>
        <taxon>Chaetoceros</taxon>
    </lineage>
</organism>
<accession>A0AAD3H2G0</accession>
<keyword evidence="7" id="KW-1185">Reference proteome</keyword>
<proteinExistence type="predicted"/>
<dbReference type="Proteomes" id="UP001054902">
    <property type="component" value="Unassembled WGS sequence"/>
</dbReference>
<keyword evidence="1" id="KW-0479">Metal-binding</keyword>
<name>A0AAD3H2G0_9STRA</name>
<feature type="domain" description="MYND-type" evidence="5">
    <location>
        <begin position="134"/>
        <end position="174"/>
    </location>
</feature>
<dbReference type="GO" id="GO:0008270">
    <property type="term" value="F:zinc ion binding"/>
    <property type="evidence" value="ECO:0007669"/>
    <property type="project" value="UniProtKB-KW"/>
</dbReference>
<evidence type="ECO:0000259" key="5">
    <source>
        <dbReference type="PROSITE" id="PS50865"/>
    </source>
</evidence>
<gene>
    <name evidence="6" type="ORF">CTEN210_04327</name>
</gene>
<dbReference type="SUPFAM" id="SSF144232">
    <property type="entry name" value="HIT/MYND zinc finger-like"/>
    <property type="match status" value="1"/>
</dbReference>
<dbReference type="EMBL" id="BLLK01000023">
    <property type="protein sequence ID" value="GFH47851.1"/>
    <property type="molecule type" value="Genomic_DNA"/>
</dbReference>
<dbReference type="PROSITE" id="PS01360">
    <property type="entry name" value="ZF_MYND_1"/>
    <property type="match status" value="1"/>
</dbReference>